<name>A0A1H9RGU3_9CORY</name>
<dbReference type="AlphaFoldDB" id="A0A1H9RGU3"/>
<dbReference type="STRING" id="1121357.SAMN05661109_00871"/>
<protein>
    <recommendedName>
        <fullName evidence="4">DUF218 domain-containing protein</fullName>
    </recommendedName>
</protein>
<dbReference type="Proteomes" id="UP000198929">
    <property type="component" value="Unassembled WGS sequence"/>
</dbReference>
<feature type="compositionally biased region" description="Basic residues" evidence="1">
    <location>
        <begin position="18"/>
        <end position="29"/>
    </location>
</feature>
<proteinExistence type="predicted"/>
<evidence type="ECO:0000313" key="2">
    <source>
        <dbReference type="EMBL" id="SER71199.1"/>
    </source>
</evidence>
<feature type="compositionally biased region" description="Polar residues" evidence="1">
    <location>
        <begin position="1"/>
        <end position="10"/>
    </location>
</feature>
<evidence type="ECO:0000256" key="1">
    <source>
        <dbReference type="SAM" id="MobiDB-lite"/>
    </source>
</evidence>
<dbReference type="EMBL" id="FOGQ01000002">
    <property type="protein sequence ID" value="SER71199.1"/>
    <property type="molecule type" value="Genomic_DNA"/>
</dbReference>
<gene>
    <name evidence="2" type="ORF">SAMN05661109_00871</name>
</gene>
<accession>A0A1H9RGU3</accession>
<organism evidence="2 3">
    <name type="scientific">Corynebacterium cystitidis DSM 20524</name>
    <dbReference type="NCBI Taxonomy" id="1121357"/>
    <lineage>
        <taxon>Bacteria</taxon>
        <taxon>Bacillati</taxon>
        <taxon>Actinomycetota</taxon>
        <taxon>Actinomycetes</taxon>
        <taxon>Mycobacteriales</taxon>
        <taxon>Corynebacteriaceae</taxon>
        <taxon>Corynebacterium</taxon>
    </lineage>
</organism>
<evidence type="ECO:0000313" key="3">
    <source>
        <dbReference type="Proteomes" id="UP000198929"/>
    </source>
</evidence>
<keyword evidence="3" id="KW-1185">Reference proteome</keyword>
<reference evidence="3" key="1">
    <citation type="submission" date="2016-10" db="EMBL/GenBank/DDBJ databases">
        <authorList>
            <person name="Varghese N."/>
            <person name="Submissions S."/>
        </authorList>
    </citation>
    <scope>NUCLEOTIDE SEQUENCE [LARGE SCALE GENOMIC DNA]</scope>
    <source>
        <strain evidence="3">DSM 20524</strain>
    </source>
</reference>
<feature type="region of interest" description="Disordered" evidence="1">
    <location>
        <begin position="1"/>
        <end position="29"/>
    </location>
</feature>
<sequence length="113" mass="12406">MSVAGTSGSDPTPPATKHPGHNTTARKLKNCGSQGRTCRAWALLDEPTQLTVVTNNFHALRTKVWAWHLGIPIEVVEAPTPPESKLRNYPRVIIALPHSITRVLWRTLKAVLG</sequence>
<evidence type="ECO:0008006" key="4">
    <source>
        <dbReference type="Google" id="ProtNLM"/>
    </source>
</evidence>